<dbReference type="Proteomes" id="UP000295455">
    <property type="component" value="Unassembled WGS sequence"/>
</dbReference>
<evidence type="ECO:0000313" key="1">
    <source>
        <dbReference type="EMBL" id="TCL66021.1"/>
    </source>
</evidence>
<accession>A0A4R1RIT7</accession>
<name>A0A4R1RIT7_9FLAO</name>
<protein>
    <submittedName>
        <fullName evidence="1">Uncharacterized protein</fullName>
    </submittedName>
</protein>
<reference evidence="1 2" key="1">
    <citation type="submission" date="2019-03" db="EMBL/GenBank/DDBJ databases">
        <title>Genomic Encyclopedia of Type Strains, Phase IV (KMG-IV): sequencing the most valuable type-strain genomes for metagenomic binning, comparative biology and taxonomic classification.</title>
        <authorList>
            <person name="Goeker M."/>
        </authorList>
    </citation>
    <scope>NUCLEOTIDE SEQUENCE [LARGE SCALE GENOMIC DNA]</scope>
    <source>
        <strain evidence="1 2">DSM 18792</strain>
    </source>
</reference>
<proteinExistence type="predicted"/>
<comment type="caution">
    <text evidence="1">The sequence shown here is derived from an EMBL/GenBank/DDBJ whole genome shotgun (WGS) entry which is preliminary data.</text>
</comment>
<sequence>MDIGLINDKTLNALVDSLSIEELEGILAEKKTKSCSDYKPEAMTVE</sequence>
<keyword evidence="2" id="KW-1185">Reference proteome</keyword>
<organism evidence="1 2">
    <name type="scientific">Mariniflexile fucanivorans</name>
    <dbReference type="NCBI Taxonomy" id="264023"/>
    <lineage>
        <taxon>Bacteria</taxon>
        <taxon>Pseudomonadati</taxon>
        <taxon>Bacteroidota</taxon>
        <taxon>Flavobacteriia</taxon>
        <taxon>Flavobacteriales</taxon>
        <taxon>Flavobacteriaceae</taxon>
        <taxon>Mariniflexile</taxon>
    </lineage>
</organism>
<evidence type="ECO:0000313" key="2">
    <source>
        <dbReference type="Proteomes" id="UP000295455"/>
    </source>
</evidence>
<dbReference type="AlphaFoldDB" id="A0A4R1RIT7"/>
<dbReference type="RefSeq" id="WP_165876132.1">
    <property type="nucleotide sequence ID" value="NZ_OX156936.1"/>
</dbReference>
<gene>
    <name evidence="1" type="ORF">EV196_10449</name>
</gene>
<dbReference type="EMBL" id="SLUP01000004">
    <property type="protein sequence ID" value="TCL66021.1"/>
    <property type="molecule type" value="Genomic_DNA"/>
</dbReference>